<dbReference type="KEGG" id="mcn:Mcup_1100"/>
<evidence type="ECO:0000313" key="1">
    <source>
        <dbReference type="EMBL" id="AEB95205.1"/>
    </source>
</evidence>
<dbReference type="EMBL" id="CP002656">
    <property type="protein sequence ID" value="AEB95205.1"/>
    <property type="molecule type" value="Genomic_DNA"/>
</dbReference>
<keyword evidence="2" id="KW-1185">Reference proteome</keyword>
<dbReference type="AlphaFoldDB" id="F4G307"/>
<reference evidence="1 2" key="1">
    <citation type="journal article" date="2011" name="J. Bacteriol.">
        <title>Complete genome sequence of Metallosphaera cuprina, a metal sulfide-oxidizing archaeon from a hot spring.</title>
        <authorList>
            <person name="Liu L.J."/>
            <person name="You X.Y."/>
            <person name="Zheng H."/>
            <person name="Wang S."/>
            <person name="Jiang C.Y."/>
            <person name="Liu S.J."/>
        </authorList>
    </citation>
    <scope>NUCLEOTIDE SEQUENCE [LARGE SCALE GENOMIC DNA]</scope>
    <source>
        <strain evidence="1 2">Ar-4</strain>
    </source>
</reference>
<organism evidence="1 2">
    <name type="scientific">Metallosphaera cuprina (strain Ar-4)</name>
    <dbReference type="NCBI Taxonomy" id="1006006"/>
    <lineage>
        <taxon>Archaea</taxon>
        <taxon>Thermoproteota</taxon>
        <taxon>Thermoprotei</taxon>
        <taxon>Sulfolobales</taxon>
        <taxon>Sulfolobaceae</taxon>
        <taxon>Metallosphaera</taxon>
    </lineage>
</organism>
<name>F4G307_METCR</name>
<accession>F4G307</accession>
<gene>
    <name evidence="1" type="ordered locus">Mcup_1100</name>
</gene>
<dbReference type="Proteomes" id="UP000007812">
    <property type="component" value="Chromosome"/>
</dbReference>
<protein>
    <submittedName>
        <fullName evidence="1">Uncharacterized protein</fullName>
    </submittedName>
</protein>
<evidence type="ECO:0000313" key="2">
    <source>
        <dbReference type="Proteomes" id="UP000007812"/>
    </source>
</evidence>
<dbReference type="HOGENOM" id="CLU_3020963_0_0_2"/>
<dbReference type="PATRIC" id="fig|1006006.8.peg.1091"/>
<proteinExistence type="predicted"/>
<sequence>MKDSTQLNGIKTHSMLNLSFNSMKDSTLVIYVVAGHAYNDFQLHEGFYDGFQRKR</sequence>